<accession>A0A917E710</accession>
<comment type="caution">
    <text evidence="10">The sequence shown here is derived from an EMBL/GenBank/DDBJ whole genome shotgun (WGS) entry which is preliminary data.</text>
</comment>
<evidence type="ECO:0000256" key="1">
    <source>
        <dbReference type="ARBA" id="ARBA00001784"/>
    </source>
</evidence>
<feature type="chain" id="PRO_5036759028" description="Alpha-acetolactate decarboxylase" evidence="9">
    <location>
        <begin position="19"/>
        <end position="234"/>
    </location>
</feature>
<comment type="similarity">
    <text evidence="3">Belongs to the alpha-acetolactate decarboxylase family.</text>
</comment>
<dbReference type="PANTHER" id="PTHR35524">
    <property type="entry name" value="ALPHA-ACETOLACTATE DECARBOXYLASE"/>
    <property type="match status" value="1"/>
</dbReference>
<dbReference type="GO" id="GO:0047605">
    <property type="term" value="F:acetolactate decarboxylase activity"/>
    <property type="evidence" value="ECO:0007669"/>
    <property type="project" value="UniProtKB-EC"/>
</dbReference>
<evidence type="ECO:0000313" key="11">
    <source>
        <dbReference type="Proteomes" id="UP000599688"/>
    </source>
</evidence>
<dbReference type="EMBL" id="BMGL01000003">
    <property type="protein sequence ID" value="GGE06966.1"/>
    <property type="molecule type" value="Genomic_DNA"/>
</dbReference>
<dbReference type="EC" id="4.1.1.5" evidence="4"/>
<evidence type="ECO:0000256" key="9">
    <source>
        <dbReference type="SAM" id="SignalP"/>
    </source>
</evidence>
<evidence type="ECO:0000256" key="4">
    <source>
        <dbReference type="ARBA" id="ARBA00013204"/>
    </source>
</evidence>
<evidence type="ECO:0000256" key="2">
    <source>
        <dbReference type="ARBA" id="ARBA00005170"/>
    </source>
</evidence>
<keyword evidence="9" id="KW-0732">Signal</keyword>
<evidence type="ECO:0000256" key="3">
    <source>
        <dbReference type="ARBA" id="ARBA00007106"/>
    </source>
</evidence>
<organism evidence="10 11">
    <name type="scientific">Psychroflexus salis</name>
    <dbReference type="NCBI Taxonomy" id="1526574"/>
    <lineage>
        <taxon>Bacteria</taxon>
        <taxon>Pseudomonadati</taxon>
        <taxon>Bacteroidota</taxon>
        <taxon>Flavobacteriia</taxon>
        <taxon>Flavobacteriales</taxon>
        <taxon>Flavobacteriaceae</taxon>
        <taxon>Psychroflexus</taxon>
    </lineage>
</organism>
<keyword evidence="7" id="KW-0005">Acetoin biosynthesis</keyword>
<dbReference type="Pfam" id="PF03306">
    <property type="entry name" value="AAL_decarboxy"/>
    <property type="match status" value="1"/>
</dbReference>
<keyword evidence="11" id="KW-1185">Reference proteome</keyword>
<proteinExistence type="inferred from homology"/>
<dbReference type="InterPro" id="IPR005128">
    <property type="entry name" value="Acetolactate_a_deCO2ase"/>
</dbReference>
<dbReference type="Gene3D" id="3.30.1330.80">
    <property type="entry name" value="Hypothetical protein, similar to alpha- acetolactate decarboxylase, domain 2"/>
    <property type="match status" value="2"/>
</dbReference>
<sequence length="234" mass="26430">MKKILVLLLLILFSTVNAQKVYTIGKAMDVMKGIDLSAKVKLDTLVQKSLFALGPVAELQGEITILNGEIYVSAIQNKKVVNTKPKSLSASFLVYSYPSKWDSFFIEKPIKSLKELEKTIEEIASEKGINTNEAFPFIIEANFDEIQTHIINKNPSEKLHNHEMHKKAKVKFTKNNKNGSLLGFYSKHHEGIFTHKGSYLHLHYVNTNTAETGHLDQIVLSSKFIIKLPSYLVK</sequence>
<dbReference type="PANTHER" id="PTHR35524:SF1">
    <property type="entry name" value="ALPHA-ACETOLACTATE DECARBOXYLASE"/>
    <property type="match status" value="1"/>
</dbReference>
<evidence type="ECO:0000256" key="6">
    <source>
        <dbReference type="ARBA" id="ARBA00022793"/>
    </source>
</evidence>
<protein>
    <recommendedName>
        <fullName evidence="5">Alpha-acetolactate decarboxylase</fullName>
        <ecNumber evidence="4">4.1.1.5</ecNumber>
    </recommendedName>
</protein>
<dbReference type="RefSeq" id="WP_188405250.1">
    <property type="nucleotide sequence ID" value="NZ_BMGL01000003.1"/>
</dbReference>
<evidence type="ECO:0000313" key="10">
    <source>
        <dbReference type="EMBL" id="GGE06966.1"/>
    </source>
</evidence>
<keyword evidence="8" id="KW-0456">Lyase</keyword>
<keyword evidence="6" id="KW-0210">Decarboxylase</keyword>
<evidence type="ECO:0000256" key="5">
    <source>
        <dbReference type="ARBA" id="ARBA00020164"/>
    </source>
</evidence>
<dbReference type="SUPFAM" id="SSF117856">
    <property type="entry name" value="AF0104/ALDC/Ptd012-like"/>
    <property type="match status" value="1"/>
</dbReference>
<feature type="signal peptide" evidence="9">
    <location>
        <begin position="1"/>
        <end position="18"/>
    </location>
</feature>
<dbReference type="AlphaFoldDB" id="A0A917E710"/>
<reference evidence="10 11" key="1">
    <citation type="journal article" date="2014" name="Int. J. Syst. Evol. Microbiol.">
        <title>Complete genome sequence of Corynebacterium casei LMG S-19264T (=DSM 44701T), isolated from a smear-ripened cheese.</title>
        <authorList>
            <consortium name="US DOE Joint Genome Institute (JGI-PGF)"/>
            <person name="Walter F."/>
            <person name="Albersmeier A."/>
            <person name="Kalinowski J."/>
            <person name="Ruckert C."/>
        </authorList>
    </citation>
    <scope>NUCLEOTIDE SEQUENCE [LARGE SCALE GENOMIC DNA]</scope>
    <source>
        <strain evidence="10 11">CGMCC 1.12925</strain>
    </source>
</reference>
<dbReference type="GO" id="GO:0045151">
    <property type="term" value="P:acetoin biosynthetic process"/>
    <property type="evidence" value="ECO:0007669"/>
    <property type="project" value="UniProtKB-KW"/>
</dbReference>
<evidence type="ECO:0000256" key="8">
    <source>
        <dbReference type="ARBA" id="ARBA00023239"/>
    </source>
</evidence>
<dbReference type="Proteomes" id="UP000599688">
    <property type="component" value="Unassembled WGS sequence"/>
</dbReference>
<comment type="catalytic activity">
    <reaction evidence="1">
        <text>(2S)-2-acetolactate + H(+) = (R)-acetoin + CO2</text>
        <dbReference type="Rhea" id="RHEA:21580"/>
        <dbReference type="ChEBI" id="CHEBI:15378"/>
        <dbReference type="ChEBI" id="CHEBI:15686"/>
        <dbReference type="ChEBI" id="CHEBI:16526"/>
        <dbReference type="ChEBI" id="CHEBI:58476"/>
        <dbReference type="EC" id="4.1.1.5"/>
    </reaction>
</comment>
<comment type="pathway">
    <text evidence="2">Polyol metabolism; (R,R)-butane-2,3-diol biosynthesis; (R,R)-butane-2,3-diol from pyruvate: step 2/3.</text>
</comment>
<gene>
    <name evidence="10" type="ORF">GCM10010831_05570</name>
</gene>
<evidence type="ECO:0000256" key="7">
    <source>
        <dbReference type="ARBA" id="ARBA00023061"/>
    </source>
</evidence>
<name>A0A917E710_9FLAO</name>